<gene>
    <name evidence="6" type="primary">vapC</name>
    <name evidence="8" type="ORF">J2S43_005927</name>
</gene>
<evidence type="ECO:0000313" key="8">
    <source>
        <dbReference type="EMBL" id="MDP9797415.1"/>
    </source>
</evidence>
<dbReference type="InterPro" id="IPR022907">
    <property type="entry name" value="VapC_family"/>
</dbReference>
<evidence type="ECO:0000256" key="3">
    <source>
        <dbReference type="ARBA" id="ARBA00022723"/>
    </source>
</evidence>
<keyword evidence="4 6" id="KW-0378">Hydrolase</keyword>
<protein>
    <recommendedName>
        <fullName evidence="6">Ribonuclease VapC</fullName>
        <shortName evidence="6">RNase VapC</shortName>
        <ecNumber evidence="6">3.1.-.-</ecNumber>
    </recommendedName>
    <alternativeName>
        <fullName evidence="6">Toxin VapC</fullName>
    </alternativeName>
</protein>
<dbReference type="InterPro" id="IPR051619">
    <property type="entry name" value="TypeII_TA_RNase_PINc/VapC"/>
</dbReference>
<evidence type="ECO:0000256" key="2">
    <source>
        <dbReference type="ARBA" id="ARBA00022722"/>
    </source>
</evidence>
<name>A0ABT9N1E4_9ACTN</name>
<dbReference type="InterPro" id="IPR029060">
    <property type="entry name" value="PIN-like_dom_sf"/>
</dbReference>
<keyword evidence="6" id="KW-0800">Toxin</keyword>
<feature type="binding site" evidence="6">
    <location>
        <position position="96"/>
    </location>
    <ligand>
        <name>Mg(2+)</name>
        <dbReference type="ChEBI" id="CHEBI:18420"/>
    </ligand>
</feature>
<evidence type="ECO:0000256" key="1">
    <source>
        <dbReference type="ARBA" id="ARBA00022649"/>
    </source>
</evidence>
<dbReference type="EC" id="3.1.-.-" evidence="6"/>
<dbReference type="PANTHER" id="PTHR35901">
    <property type="entry name" value="RIBONUCLEASE VAPC3"/>
    <property type="match status" value="1"/>
</dbReference>
<comment type="cofactor">
    <cofactor evidence="6">
        <name>Mg(2+)</name>
        <dbReference type="ChEBI" id="CHEBI:18420"/>
    </cofactor>
</comment>
<dbReference type="InterPro" id="IPR002716">
    <property type="entry name" value="PIN_dom"/>
</dbReference>
<comment type="function">
    <text evidence="6">Toxic component of a toxin-antitoxin (TA) system. An RNase.</text>
</comment>
<dbReference type="RefSeq" id="WP_306834735.1">
    <property type="nucleotide sequence ID" value="NZ_JAUSRA010000001.1"/>
</dbReference>
<keyword evidence="5 6" id="KW-0460">Magnesium</keyword>
<keyword evidence="1 6" id="KW-1277">Toxin-antitoxin system</keyword>
<dbReference type="Pfam" id="PF01850">
    <property type="entry name" value="PIN"/>
    <property type="match status" value="1"/>
</dbReference>
<dbReference type="Proteomes" id="UP001240984">
    <property type="component" value="Unassembled WGS sequence"/>
</dbReference>
<comment type="similarity">
    <text evidence="6">Belongs to the PINc/VapC protein family.</text>
</comment>
<keyword evidence="3 6" id="KW-0479">Metal-binding</keyword>
<evidence type="ECO:0000259" key="7">
    <source>
        <dbReference type="Pfam" id="PF01850"/>
    </source>
</evidence>
<feature type="binding site" evidence="6">
    <location>
        <position position="5"/>
    </location>
    <ligand>
        <name>Mg(2+)</name>
        <dbReference type="ChEBI" id="CHEBI:18420"/>
    </ligand>
</feature>
<evidence type="ECO:0000313" key="9">
    <source>
        <dbReference type="Proteomes" id="UP001240984"/>
    </source>
</evidence>
<keyword evidence="2 6" id="KW-0540">Nuclease</keyword>
<proteinExistence type="inferred from homology"/>
<dbReference type="SUPFAM" id="SSF88723">
    <property type="entry name" value="PIN domain-like"/>
    <property type="match status" value="1"/>
</dbReference>
<evidence type="ECO:0000256" key="6">
    <source>
        <dbReference type="HAMAP-Rule" id="MF_00265"/>
    </source>
</evidence>
<feature type="domain" description="PIN" evidence="7">
    <location>
        <begin position="2"/>
        <end position="121"/>
    </location>
</feature>
<keyword evidence="9" id="KW-1185">Reference proteome</keyword>
<dbReference type="EMBL" id="JAUSRA010000001">
    <property type="protein sequence ID" value="MDP9797415.1"/>
    <property type="molecule type" value="Genomic_DNA"/>
</dbReference>
<comment type="caution">
    <text evidence="8">The sequence shown here is derived from an EMBL/GenBank/DDBJ whole genome shotgun (WGS) entry which is preliminary data.</text>
</comment>
<dbReference type="HAMAP" id="MF_00265">
    <property type="entry name" value="VapC_Nob1"/>
    <property type="match status" value="1"/>
</dbReference>
<reference evidence="8 9" key="1">
    <citation type="submission" date="2023-07" db="EMBL/GenBank/DDBJ databases">
        <title>Sequencing the genomes of 1000 actinobacteria strains.</title>
        <authorList>
            <person name="Klenk H.-P."/>
        </authorList>
    </citation>
    <scope>NUCLEOTIDE SEQUENCE [LARGE SCALE GENOMIC DNA]</scope>
    <source>
        <strain evidence="8 9">DSM 44710</strain>
    </source>
</reference>
<evidence type="ECO:0000256" key="5">
    <source>
        <dbReference type="ARBA" id="ARBA00022842"/>
    </source>
</evidence>
<sequence>MIVVDASALTNLMVYTDERGTRASEAMNRDSEWVAPEHWRAETFSAIRGLTLGRKIEEAQGAKAVRRIAWLTIHAAPLDPLLPRMWELRNNISAYDAAYVAVAEDRMAALVTADARLATAASAYCRVELVS</sequence>
<evidence type="ECO:0000256" key="4">
    <source>
        <dbReference type="ARBA" id="ARBA00022801"/>
    </source>
</evidence>
<dbReference type="PANTHER" id="PTHR35901:SF1">
    <property type="entry name" value="EXONUCLEASE VAPC9"/>
    <property type="match status" value="1"/>
</dbReference>
<accession>A0ABT9N1E4</accession>
<organism evidence="8 9">
    <name type="scientific">Catenuloplanes nepalensis</name>
    <dbReference type="NCBI Taxonomy" id="587533"/>
    <lineage>
        <taxon>Bacteria</taxon>
        <taxon>Bacillati</taxon>
        <taxon>Actinomycetota</taxon>
        <taxon>Actinomycetes</taxon>
        <taxon>Micromonosporales</taxon>
        <taxon>Micromonosporaceae</taxon>
        <taxon>Catenuloplanes</taxon>
    </lineage>
</organism>
<dbReference type="Gene3D" id="3.40.50.1010">
    <property type="entry name" value="5'-nuclease"/>
    <property type="match status" value="1"/>
</dbReference>